<sequence length="98" mass="11392">MNCLLIFDHLNDIVYTKYNEKFSKHINDFAVTQGLLTESPTECKIECDIIVQIFSPIITSHRIMNCQFGNSYSFIQCEDDLTIFFNEYMGYLFVAIGN</sequence>
<name>A0AAV8XFS0_9CUCU</name>
<dbReference type="GO" id="GO:0031085">
    <property type="term" value="C:BLOC-3 complex"/>
    <property type="evidence" value="ECO:0007669"/>
    <property type="project" value="TreeGrafter"/>
</dbReference>
<dbReference type="GO" id="GO:0016192">
    <property type="term" value="P:vesicle-mediated transport"/>
    <property type="evidence" value="ECO:0007669"/>
    <property type="project" value="InterPro"/>
</dbReference>
<dbReference type="GO" id="GO:0005085">
    <property type="term" value="F:guanyl-nucleotide exchange factor activity"/>
    <property type="evidence" value="ECO:0007669"/>
    <property type="project" value="TreeGrafter"/>
</dbReference>
<dbReference type="InterPro" id="IPR043972">
    <property type="entry name" value="FUZ/MON1/HPS1_longin_1"/>
</dbReference>
<organism evidence="2 3">
    <name type="scientific">Aromia moschata</name>
    <dbReference type="NCBI Taxonomy" id="1265417"/>
    <lineage>
        <taxon>Eukaryota</taxon>
        <taxon>Metazoa</taxon>
        <taxon>Ecdysozoa</taxon>
        <taxon>Arthropoda</taxon>
        <taxon>Hexapoda</taxon>
        <taxon>Insecta</taxon>
        <taxon>Pterygota</taxon>
        <taxon>Neoptera</taxon>
        <taxon>Endopterygota</taxon>
        <taxon>Coleoptera</taxon>
        <taxon>Polyphaga</taxon>
        <taxon>Cucujiformia</taxon>
        <taxon>Chrysomeloidea</taxon>
        <taxon>Cerambycidae</taxon>
        <taxon>Cerambycinae</taxon>
        <taxon>Callichromatini</taxon>
        <taxon>Aromia</taxon>
    </lineage>
</organism>
<dbReference type="Proteomes" id="UP001162162">
    <property type="component" value="Unassembled WGS sequence"/>
</dbReference>
<dbReference type="AlphaFoldDB" id="A0AAV8XFS0"/>
<protein>
    <recommendedName>
        <fullName evidence="1">FUZ/MON1/HPS1 first Longin domain-containing protein</fullName>
    </recommendedName>
</protein>
<evidence type="ECO:0000259" key="1">
    <source>
        <dbReference type="Pfam" id="PF19036"/>
    </source>
</evidence>
<keyword evidence="3" id="KW-1185">Reference proteome</keyword>
<dbReference type="PANTHER" id="PTHR12761">
    <property type="entry name" value="HERMANSKY-PUDLAK SYNDROME PROTEIN 1"/>
    <property type="match status" value="1"/>
</dbReference>
<dbReference type="PANTHER" id="PTHR12761:SF1">
    <property type="entry name" value="BLOC-3 COMPLEX MEMBER HPS1"/>
    <property type="match status" value="1"/>
</dbReference>
<dbReference type="EMBL" id="JAPWTK010000659">
    <property type="protein sequence ID" value="KAJ8937390.1"/>
    <property type="molecule type" value="Genomic_DNA"/>
</dbReference>
<dbReference type="InterPro" id="IPR026053">
    <property type="entry name" value="HPS1"/>
</dbReference>
<gene>
    <name evidence="2" type="ORF">NQ318_015470</name>
</gene>
<dbReference type="Pfam" id="PF19036">
    <property type="entry name" value="Fuz_longin_1"/>
    <property type="match status" value="1"/>
</dbReference>
<evidence type="ECO:0000313" key="2">
    <source>
        <dbReference type="EMBL" id="KAJ8937390.1"/>
    </source>
</evidence>
<feature type="domain" description="FUZ/MON1/HPS1 first Longin" evidence="1">
    <location>
        <begin position="2"/>
        <end position="97"/>
    </location>
</feature>
<accession>A0AAV8XFS0</accession>
<reference evidence="2" key="1">
    <citation type="journal article" date="2023" name="Insect Mol. Biol.">
        <title>Genome sequencing provides insights into the evolution of gene families encoding plant cell wall-degrading enzymes in longhorned beetles.</title>
        <authorList>
            <person name="Shin N.R."/>
            <person name="Okamura Y."/>
            <person name="Kirsch R."/>
            <person name="Pauchet Y."/>
        </authorList>
    </citation>
    <scope>NUCLEOTIDE SEQUENCE</scope>
    <source>
        <strain evidence="2">AMC_N1</strain>
    </source>
</reference>
<proteinExistence type="predicted"/>
<evidence type="ECO:0000313" key="3">
    <source>
        <dbReference type="Proteomes" id="UP001162162"/>
    </source>
</evidence>
<comment type="caution">
    <text evidence="2">The sequence shown here is derived from an EMBL/GenBank/DDBJ whole genome shotgun (WGS) entry which is preliminary data.</text>
</comment>